<evidence type="ECO:0000313" key="2">
    <source>
        <dbReference type="Proteomes" id="UP000031523"/>
    </source>
</evidence>
<organism evidence="1 2">
    <name type="scientific">Streptomyces albus (strain ATCC 21838 / DSM 41398 / FERM P-419 / JCM 4703 / NBRC 107858)</name>
    <dbReference type="NCBI Taxonomy" id="1081613"/>
    <lineage>
        <taxon>Bacteria</taxon>
        <taxon>Bacillati</taxon>
        <taxon>Actinomycetota</taxon>
        <taxon>Actinomycetes</taxon>
        <taxon>Kitasatosporales</taxon>
        <taxon>Streptomycetaceae</taxon>
        <taxon>Streptomyces</taxon>
    </lineage>
</organism>
<sequence length="42" mass="4749">MRQGVNSRQVQALGWLLQAFDRNVRSVTGSLAGHEWRAILQV</sequence>
<accession>A0A0B5ERP7</accession>
<dbReference type="EMBL" id="CP010519">
    <property type="protein sequence ID" value="AJE85493.1"/>
    <property type="molecule type" value="Genomic_DNA"/>
</dbReference>
<proteinExistence type="predicted"/>
<evidence type="ECO:0000313" key="1">
    <source>
        <dbReference type="EMBL" id="AJE85493.1"/>
    </source>
</evidence>
<gene>
    <name evidence="1" type="ORF">SLNWT_5117</name>
</gene>
<keyword evidence="2" id="KW-1185">Reference proteome</keyword>
<protein>
    <submittedName>
        <fullName evidence="1">Uncharacterized protein</fullName>
    </submittedName>
</protein>
<dbReference type="AlphaFoldDB" id="A0A0B5ERP7"/>
<dbReference type="KEGG" id="sals:SLNWT_5117"/>
<name>A0A0B5ERP7_STRA4</name>
<reference evidence="1 2" key="1">
    <citation type="submission" date="2015-01" db="EMBL/GenBank/DDBJ databases">
        <title>Enhanced salinomycin production by adjusting the supply of polyketide extender units in Streptomyce albus DSM 41398.</title>
        <authorList>
            <person name="Lu C."/>
        </authorList>
    </citation>
    <scope>NUCLEOTIDE SEQUENCE [LARGE SCALE GENOMIC DNA]</scope>
    <source>
        <strain evidence="2">ATCC 21838 / DSM 41398 / FERM P-419 / JCM 4703 / NBRC 107858</strain>
    </source>
</reference>
<dbReference type="Proteomes" id="UP000031523">
    <property type="component" value="Chromosome"/>
</dbReference>